<dbReference type="GO" id="GO:0003677">
    <property type="term" value="F:DNA binding"/>
    <property type="evidence" value="ECO:0007669"/>
    <property type="project" value="InterPro"/>
</dbReference>
<proteinExistence type="predicted"/>
<organism evidence="2 3">
    <name type="scientific">Mesorhizobium huakuii</name>
    <dbReference type="NCBI Taxonomy" id="28104"/>
    <lineage>
        <taxon>Bacteria</taxon>
        <taxon>Pseudomonadati</taxon>
        <taxon>Pseudomonadota</taxon>
        <taxon>Alphaproteobacteria</taxon>
        <taxon>Hyphomicrobiales</taxon>
        <taxon>Phyllobacteriaceae</taxon>
        <taxon>Mesorhizobium</taxon>
    </lineage>
</organism>
<dbReference type="SUPFAM" id="SSF47413">
    <property type="entry name" value="lambda repressor-like DNA-binding domains"/>
    <property type="match status" value="1"/>
</dbReference>
<name>A0A7G6T0S9_9HYPH</name>
<protein>
    <submittedName>
        <fullName evidence="2">Helix-turn-helix transcriptional regulator</fullName>
    </submittedName>
</protein>
<dbReference type="AlphaFoldDB" id="A0A7G6T0S9"/>
<dbReference type="PROSITE" id="PS50943">
    <property type="entry name" value="HTH_CROC1"/>
    <property type="match status" value="1"/>
</dbReference>
<sequence>MTWDLEPDTSKTAIAARLVAVRVARGWTAGGMATALQLSPQRWHNYEQGNTMVPPEVLARLWQLTGVTSDFVLFGRTDALPADLAALLRPALAGAKARAKRA</sequence>
<evidence type="ECO:0000313" key="3">
    <source>
        <dbReference type="Proteomes" id="UP000515465"/>
    </source>
</evidence>
<reference evidence="2" key="1">
    <citation type="journal article" date="2020" name="Mol. Plant Microbe Interact.">
        <title>Complete genome sequences of four natural Pseudomonas isolates that catabolize a wide range of aromatic compounds relevant to lignin valorization.</title>
        <authorList>
            <person name="Hatmaker E.A."/>
            <person name="Presle G."/>
            <person name="Cannon O."/>
            <person name="Guss A.M."/>
            <person name="Elkins J.G."/>
        </authorList>
    </citation>
    <scope>NUCLEOTIDE SEQUENCE</scope>
    <source>
        <strain evidence="2">583</strain>
    </source>
</reference>
<dbReference type="InterPro" id="IPR010982">
    <property type="entry name" value="Lambda_DNA-bd_dom_sf"/>
</dbReference>
<dbReference type="Gene3D" id="1.10.260.40">
    <property type="entry name" value="lambda repressor-like DNA-binding domains"/>
    <property type="match status" value="1"/>
</dbReference>
<evidence type="ECO:0000259" key="1">
    <source>
        <dbReference type="PROSITE" id="PS50943"/>
    </source>
</evidence>
<dbReference type="InterPro" id="IPR001387">
    <property type="entry name" value="Cro/C1-type_HTH"/>
</dbReference>
<gene>
    <name evidence="2" type="ORF">HB778_30305</name>
</gene>
<dbReference type="EMBL" id="CP050296">
    <property type="protein sequence ID" value="QND60361.1"/>
    <property type="molecule type" value="Genomic_DNA"/>
</dbReference>
<feature type="domain" description="HTH cro/C1-type" evidence="1">
    <location>
        <begin position="18"/>
        <end position="72"/>
    </location>
</feature>
<evidence type="ECO:0000313" key="2">
    <source>
        <dbReference type="EMBL" id="QND60361.1"/>
    </source>
</evidence>
<dbReference type="CDD" id="cd00093">
    <property type="entry name" value="HTH_XRE"/>
    <property type="match status" value="1"/>
</dbReference>
<dbReference type="SMART" id="SM00530">
    <property type="entry name" value="HTH_XRE"/>
    <property type="match status" value="1"/>
</dbReference>
<dbReference type="RefSeq" id="WP_183459215.1">
    <property type="nucleotide sequence ID" value="NZ_CP050296.1"/>
</dbReference>
<dbReference type="Pfam" id="PF13560">
    <property type="entry name" value="HTH_31"/>
    <property type="match status" value="1"/>
</dbReference>
<dbReference type="Proteomes" id="UP000515465">
    <property type="component" value="Chromosome"/>
</dbReference>
<accession>A0A7G6T0S9</accession>